<dbReference type="Pfam" id="PF20082">
    <property type="entry name" value="DUF6476"/>
    <property type="match status" value="1"/>
</dbReference>
<gene>
    <name evidence="1" type="ORF">CYR75_04790</name>
</gene>
<dbReference type="Proteomes" id="UP000234882">
    <property type="component" value="Chromosome"/>
</dbReference>
<organism evidence="1 2">
    <name type="scientific">Paracoccus jeotgali</name>
    <dbReference type="NCBI Taxonomy" id="2065379"/>
    <lineage>
        <taxon>Bacteria</taxon>
        <taxon>Pseudomonadati</taxon>
        <taxon>Pseudomonadota</taxon>
        <taxon>Alphaproteobacteria</taxon>
        <taxon>Rhodobacterales</taxon>
        <taxon>Paracoccaceae</taxon>
        <taxon>Paracoccus</taxon>
    </lineage>
</organism>
<dbReference type="AlphaFoldDB" id="A0A2K9MKF7"/>
<proteinExistence type="predicted"/>
<accession>A0A2K9MKF7</accession>
<dbReference type="OrthoDB" id="7872651at2"/>
<sequence>MVLGLAVIAVVMWLQLRTPPLPQLPATISLPEGQTAEAVTFGRNLLAVVTDAGEILVYNRDGSLQQRVTLDQPAQ</sequence>
<dbReference type="KEGG" id="paru:CYR75_04790"/>
<reference evidence="2" key="1">
    <citation type="submission" date="2017-12" db="EMBL/GenBank/DDBJ databases">
        <title>Genomic analysis of Paracoccus sp. CBA4604.</title>
        <authorList>
            <person name="Roh S.W."/>
            <person name="Kim J.Y."/>
            <person name="Kim J.S."/>
        </authorList>
    </citation>
    <scope>NUCLEOTIDE SEQUENCE [LARGE SCALE GENOMIC DNA]</scope>
    <source>
        <strain evidence="2">CBA4604</strain>
    </source>
</reference>
<evidence type="ECO:0000313" key="2">
    <source>
        <dbReference type="Proteomes" id="UP000234882"/>
    </source>
</evidence>
<evidence type="ECO:0000313" key="1">
    <source>
        <dbReference type="EMBL" id="AUM75536.1"/>
    </source>
</evidence>
<name>A0A2K9MKF7_9RHOB</name>
<dbReference type="InterPro" id="IPR045519">
    <property type="entry name" value="DUF6476"/>
</dbReference>
<keyword evidence="2" id="KW-1185">Reference proteome</keyword>
<dbReference type="EMBL" id="CP025583">
    <property type="protein sequence ID" value="AUM75536.1"/>
    <property type="molecule type" value="Genomic_DNA"/>
</dbReference>
<protein>
    <submittedName>
        <fullName evidence="1">Uncharacterized protein</fullName>
    </submittedName>
</protein>